<evidence type="ECO:0000313" key="2">
    <source>
        <dbReference type="Proteomes" id="UP000070133"/>
    </source>
</evidence>
<organism evidence="1 2">
    <name type="scientific">Pseudocercospora eumusae</name>
    <dbReference type="NCBI Taxonomy" id="321146"/>
    <lineage>
        <taxon>Eukaryota</taxon>
        <taxon>Fungi</taxon>
        <taxon>Dikarya</taxon>
        <taxon>Ascomycota</taxon>
        <taxon>Pezizomycotina</taxon>
        <taxon>Dothideomycetes</taxon>
        <taxon>Dothideomycetidae</taxon>
        <taxon>Mycosphaerellales</taxon>
        <taxon>Mycosphaerellaceae</taxon>
        <taxon>Pseudocercospora</taxon>
    </lineage>
</organism>
<evidence type="ECO:0000313" key="1">
    <source>
        <dbReference type="EMBL" id="KXT07220.1"/>
    </source>
</evidence>
<protein>
    <submittedName>
        <fullName evidence="1">Uncharacterized protein</fullName>
    </submittedName>
</protein>
<dbReference type="Proteomes" id="UP000070133">
    <property type="component" value="Unassembled WGS sequence"/>
</dbReference>
<accession>A0A139HXL5</accession>
<gene>
    <name evidence="1" type="ORF">AC578_2456</name>
</gene>
<keyword evidence="2" id="KW-1185">Reference proteome</keyword>
<dbReference type="AlphaFoldDB" id="A0A139HXL5"/>
<name>A0A139HXL5_9PEZI</name>
<sequence length="120" mass="13290">MTDISIDFPILSDFNAAFTGIEEGMGTGIQGIKARLLEWIAVGVLQKLQACQNTMEWTPQLVRDGADEVAFLLISKYCRKTYDYATIISGKISMTICTSELTFGPDGIAKRQEREVVHVV</sequence>
<dbReference type="EMBL" id="LFZN01000003">
    <property type="protein sequence ID" value="KXT07220.1"/>
    <property type="molecule type" value="Genomic_DNA"/>
</dbReference>
<proteinExistence type="predicted"/>
<comment type="caution">
    <text evidence="1">The sequence shown here is derived from an EMBL/GenBank/DDBJ whole genome shotgun (WGS) entry which is preliminary data.</text>
</comment>
<reference evidence="1 2" key="1">
    <citation type="submission" date="2015-07" db="EMBL/GenBank/DDBJ databases">
        <title>Comparative genomics of the Sigatoka disease complex on banana suggests a link between parallel evolutionary changes in Pseudocercospora fijiensis and Pseudocercospora eumusae and increased virulence on the banana host.</title>
        <authorList>
            <person name="Chang T.-C."/>
            <person name="Salvucci A."/>
            <person name="Crous P.W."/>
            <person name="Stergiopoulos I."/>
        </authorList>
    </citation>
    <scope>NUCLEOTIDE SEQUENCE [LARGE SCALE GENOMIC DNA]</scope>
    <source>
        <strain evidence="1 2">CBS 114824</strain>
    </source>
</reference>